<evidence type="ECO:0000313" key="2">
    <source>
        <dbReference type="Proteomes" id="UP001732700"/>
    </source>
</evidence>
<dbReference type="Proteomes" id="UP001732700">
    <property type="component" value="Chromosome 4D"/>
</dbReference>
<reference evidence="1" key="1">
    <citation type="submission" date="2021-05" db="EMBL/GenBank/DDBJ databases">
        <authorList>
            <person name="Scholz U."/>
            <person name="Mascher M."/>
            <person name="Fiebig A."/>
        </authorList>
    </citation>
    <scope>NUCLEOTIDE SEQUENCE [LARGE SCALE GENOMIC DNA]</scope>
</reference>
<dbReference type="EnsemblPlants" id="AVESA.00010b.r2.4DG0778380.2">
    <property type="protein sequence ID" value="AVESA.00010b.r2.4DG0778380.2.CDS"/>
    <property type="gene ID" value="AVESA.00010b.r2.4DG0778380"/>
</dbReference>
<accession>A0ACD5X9U2</accession>
<evidence type="ECO:0000313" key="1">
    <source>
        <dbReference type="EnsemblPlants" id="AVESA.00010b.r2.4DG0778380.2.CDS"/>
    </source>
</evidence>
<organism evidence="1 2">
    <name type="scientific">Avena sativa</name>
    <name type="common">Oat</name>
    <dbReference type="NCBI Taxonomy" id="4498"/>
    <lineage>
        <taxon>Eukaryota</taxon>
        <taxon>Viridiplantae</taxon>
        <taxon>Streptophyta</taxon>
        <taxon>Embryophyta</taxon>
        <taxon>Tracheophyta</taxon>
        <taxon>Spermatophyta</taxon>
        <taxon>Magnoliopsida</taxon>
        <taxon>Liliopsida</taxon>
        <taxon>Poales</taxon>
        <taxon>Poaceae</taxon>
        <taxon>BOP clade</taxon>
        <taxon>Pooideae</taxon>
        <taxon>Poodae</taxon>
        <taxon>Poeae</taxon>
        <taxon>Poeae Chloroplast Group 1 (Aveneae type)</taxon>
        <taxon>Aveninae</taxon>
        <taxon>Avena</taxon>
    </lineage>
</organism>
<protein>
    <submittedName>
        <fullName evidence="1">Uncharacterized protein</fullName>
    </submittedName>
</protein>
<keyword evidence="2" id="KW-1185">Reference proteome</keyword>
<proteinExistence type="predicted"/>
<name>A0ACD5X9U2_AVESA</name>
<reference evidence="1" key="2">
    <citation type="submission" date="2025-09" db="UniProtKB">
        <authorList>
            <consortium name="EnsemblPlants"/>
        </authorList>
    </citation>
    <scope>IDENTIFICATION</scope>
</reference>
<sequence>MHGASPVLINLEADSSSLPLSSLSGAHAYSPPFASMEPPQVWEWEPCNYQPADWSMEHAVWIPSVPVLLCESESTEMACLEETFAACSRRGQQLVQYAAAAAATPKYADPFGVFKRKAQELGDDHKQWGHKMHKYPPSIRKVGKRYTVPTIVSIGPYHHGRGRLKKAEEAKHVAAYSCIQNSSYSVQEMYDVVVNVAEKVRSLYDKGTMEGIDDKNDFYPMMFYDACFLVQFMLRNTSDRGKIHAWLSNFFKSNKDDIYHDILLLENQLPWVVLETLAGLTSFEHLNLKRFAKSLRRVLQNSRFKDDDDEAKSADGRDYSSSAPPPHLLGYVRFFIVGTTKESEMMRQKAPDNKAPKVRSFSVSAIELAEMGITLTPSKTPELAQMGFKEGRLSGELFLPHLLLNYVRASFLVNMAALEVTSNAQSKLGEDTAFCSYVQLLGMLMDKEKDVQELRSKRLLQGGGGLTDKETLDFFTSLQAVTRGPLYHHTIRDVEMYKQRRRMWVHVYAFCYKYKKTMLAVLSAIATLAGILGTLNKNR</sequence>